<organism evidence="1 2">
    <name type="scientific">Aduncisulcus paluster</name>
    <dbReference type="NCBI Taxonomy" id="2918883"/>
    <lineage>
        <taxon>Eukaryota</taxon>
        <taxon>Metamonada</taxon>
        <taxon>Carpediemonas-like organisms</taxon>
        <taxon>Aduncisulcus</taxon>
    </lineage>
</organism>
<feature type="non-terminal residue" evidence="1">
    <location>
        <position position="1"/>
    </location>
</feature>
<evidence type="ECO:0000313" key="1">
    <source>
        <dbReference type="EMBL" id="GKT22393.1"/>
    </source>
</evidence>
<name>A0ABQ5K0J5_9EUKA</name>
<feature type="non-terminal residue" evidence="1">
    <location>
        <position position="113"/>
    </location>
</feature>
<protein>
    <submittedName>
        <fullName evidence="1">Uncharacterized protein</fullName>
    </submittedName>
</protein>
<dbReference type="Proteomes" id="UP001057375">
    <property type="component" value="Unassembled WGS sequence"/>
</dbReference>
<evidence type="ECO:0000313" key="2">
    <source>
        <dbReference type="Proteomes" id="UP001057375"/>
    </source>
</evidence>
<proteinExistence type="predicted"/>
<sequence length="113" mass="13244">ESHYGQFTYISIPFSSSSPMKGAYICLDGDIWMSPPSHLIFTLTSSKREKTSKKYEFPEFEGEHWYFLPVDLPDVVLWRLQGKEERKSILESSPFFSLEKKPLKKSHLVKLKR</sequence>
<accession>A0ABQ5K0J5</accession>
<gene>
    <name evidence="1" type="ORF">ADUPG1_004509</name>
</gene>
<keyword evidence="2" id="KW-1185">Reference proteome</keyword>
<dbReference type="EMBL" id="BQXS01006777">
    <property type="protein sequence ID" value="GKT22393.1"/>
    <property type="molecule type" value="Genomic_DNA"/>
</dbReference>
<comment type="caution">
    <text evidence="1">The sequence shown here is derived from an EMBL/GenBank/DDBJ whole genome shotgun (WGS) entry which is preliminary data.</text>
</comment>
<reference evidence="1" key="1">
    <citation type="submission" date="2022-03" db="EMBL/GenBank/DDBJ databases">
        <title>Draft genome sequence of Aduncisulcus paluster, a free-living microaerophilic Fornicata.</title>
        <authorList>
            <person name="Yuyama I."/>
            <person name="Kume K."/>
            <person name="Tamura T."/>
            <person name="Inagaki Y."/>
            <person name="Hashimoto T."/>
        </authorList>
    </citation>
    <scope>NUCLEOTIDE SEQUENCE</scope>
    <source>
        <strain evidence="1">NY0171</strain>
    </source>
</reference>